<organism evidence="2 3">
    <name type="scientific">Bifidobacterium animalis subsp. lactis CNCM I-2494</name>
    <dbReference type="NCBI Taxonomy" id="1042403"/>
    <lineage>
        <taxon>Bacteria</taxon>
        <taxon>Bacillati</taxon>
        <taxon>Actinomycetota</taxon>
        <taxon>Actinomycetes</taxon>
        <taxon>Bifidobacteriales</taxon>
        <taxon>Bifidobacteriaceae</taxon>
        <taxon>Bifidobacterium</taxon>
    </lineage>
</organism>
<dbReference type="InterPro" id="IPR049458">
    <property type="entry name" value="EpsG-like"/>
</dbReference>
<evidence type="ECO:0000313" key="3">
    <source>
        <dbReference type="Proteomes" id="UP000008394"/>
    </source>
</evidence>
<dbReference type="AlphaFoldDB" id="A0A806FX56"/>
<evidence type="ECO:0000313" key="2">
    <source>
        <dbReference type="EMBL" id="AEK30872.1"/>
    </source>
</evidence>
<dbReference type="GeneID" id="29696158"/>
<feature type="transmembrane region" description="Helical" evidence="1">
    <location>
        <begin position="88"/>
        <end position="115"/>
    </location>
</feature>
<gene>
    <name evidence="2" type="ORF">BALAC2494_01726</name>
</gene>
<name>A0A806FX56_BIFAN</name>
<dbReference type="KEGG" id="bnm:BALAC2494_01726"/>
<keyword evidence="1" id="KW-0812">Transmembrane</keyword>
<feature type="transmembrane region" description="Helical" evidence="1">
    <location>
        <begin position="244"/>
        <end position="265"/>
    </location>
</feature>
<dbReference type="Pfam" id="PF14897">
    <property type="entry name" value="EpsG"/>
    <property type="match status" value="1"/>
</dbReference>
<feature type="transmembrane region" description="Helical" evidence="1">
    <location>
        <begin position="158"/>
        <end position="184"/>
    </location>
</feature>
<protein>
    <submittedName>
        <fullName evidence="2">Polysaccharide biosynthesis protein</fullName>
    </submittedName>
</protein>
<feature type="transmembrane region" description="Helical" evidence="1">
    <location>
        <begin position="191"/>
        <end position="212"/>
    </location>
</feature>
<dbReference type="RefSeq" id="WP_004218343.1">
    <property type="nucleotide sequence ID" value="NC_017215.1"/>
</dbReference>
<dbReference type="Proteomes" id="UP000008394">
    <property type="component" value="Chromosome"/>
</dbReference>
<keyword evidence="1" id="KW-1133">Transmembrane helix</keyword>
<accession>A0A806FX56</accession>
<feature type="transmembrane region" description="Helical" evidence="1">
    <location>
        <begin position="127"/>
        <end position="146"/>
    </location>
</feature>
<dbReference type="EMBL" id="CP002915">
    <property type="protein sequence ID" value="AEK30872.1"/>
    <property type="molecule type" value="Genomic_DNA"/>
</dbReference>
<proteinExistence type="predicted"/>
<feature type="transmembrane region" description="Helical" evidence="1">
    <location>
        <begin position="332"/>
        <end position="355"/>
    </location>
</feature>
<reference evidence="2 3" key="1">
    <citation type="journal article" date="2011" name="J. Bacteriol.">
        <title>Genome Sequence of the Probiotic Strain Bifidobacterium animalis subsp. lactis CNCM I-2494.</title>
        <authorList>
            <person name="Chervaux C."/>
            <person name="Grimaldi C."/>
            <person name="Bolotin A."/>
            <person name="Quinquis B."/>
            <person name="Legrain-Raspaud S."/>
            <person name="van Hylckama Vlieg J.E."/>
            <person name="Denariaz G."/>
            <person name="Smokvina T."/>
        </authorList>
    </citation>
    <scope>NUCLEOTIDE SEQUENCE [LARGE SCALE GENOMIC DNA]</scope>
    <source>
        <strain evidence="2 3">CNCM I-2494</strain>
    </source>
</reference>
<feature type="transmembrane region" description="Helical" evidence="1">
    <location>
        <begin position="301"/>
        <end position="320"/>
    </location>
</feature>
<evidence type="ECO:0000256" key="1">
    <source>
        <dbReference type="SAM" id="Phobius"/>
    </source>
</evidence>
<feature type="transmembrane region" description="Helical" evidence="1">
    <location>
        <begin position="277"/>
        <end position="295"/>
    </location>
</feature>
<feature type="transmembrane region" description="Helical" evidence="1">
    <location>
        <begin position="21"/>
        <end position="42"/>
    </location>
</feature>
<sequence>MIQAVSYFILLSISFFKRKSYILYFVCIVFLWLIASFTTGNADEQIYQSRYDEYQLWEDNTEYLYMALIKTCNALGLTYQAFKCVSAFIVLTLISCTILRFAACPILTLLLYAVYPFPIDVAQMRNCLATSVFIFGMGFLLDDVQNGDNQGRFLTKNDILYCLCIFIATMVHTAAFFWIIILVAKKLNTKWAAIFTFVFCLLFSAIMTPRFISGLSGLFGSNDRINAYTTAAYDLTRDLHLPLALLRVAIFFITSLAVLLITNLSSMKMTGVQKKEYIFYFKITILTLCILPITINYTPEIYRMQTGLSLIFYMIILNIISGETINSTNDAILRFIIPLLLLVFGVVNAFLLYIFGDNLETVFIPIFENNTFFNSIV</sequence>
<keyword evidence="1" id="KW-0472">Membrane</keyword>